<dbReference type="GO" id="GO:0004550">
    <property type="term" value="F:nucleoside diphosphate kinase activity"/>
    <property type="evidence" value="ECO:0007669"/>
    <property type="project" value="UniProtKB-UniRule"/>
</dbReference>
<dbReference type="EC" id="2.7.4.6" evidence="7"/>
<evidence type="ECO:0000256" key="4">
    <source>
        <dbReference type="ARBA" id="ARBA00022741"/>
    </source>
</evidence>
<evidence type="ECO:0000256" key="7">
    <source>
        <dbReference type="HAMAP-Rule" id="MF_00451"/>
    </source>
</evidence>
<feature type="binding site" evidence="7 8">
    <location>
        <position position="116"/>
    </location>
    <ligand>
        <name>ATP</name>
        <dbReference type="ChEBI" id="CHEBI:30616"/>
    </ligand>
</feature>
<keyword evidence="6 7" id="KW-0067">ATP-binding</keyword>
<comment type="catalytic activity">
    <reaction evidence="7">
        <text>a 2'-deoxyribonucleoside 5'-diphosphate + ATP = a 2'-deoxyribonucleoside 5'-triphosphate + ADP</text>
        <dbReference type="Rhea" id="RHEA:44640"/>
        <dbReference type="ChEBI" id="CHEBI:30616"/>
        <dbReference type="ChEBI" id="CHEBI:61560"/>
        <dbReference type="ChEBI" id="CHEBI:73316"/>
        <dbReference type="ChEBI" id="CHEBI:456216"/>
        <dbReference type="EC" id="2.7.4.6"/>
    </reaction>
</comment>
<comment type="cofactor">
    <cofactor evidence="7">
        <name>Mg(2+)</name>
        <dbReference type="ChEBI" id="CHEBI:18420"/>
    </cofactor>
</comment>
<evidence type="ECO:0000256" key="6">
    <source>
        <dbReference type="ARBA" id="ARBA00022840"/>
    </source>
</evidence>
<dbReference type="InterPro" id="IPR036850">
    <property type="entry name" value="NDK-like_dom_sf"/>
</dbReference>
<proteinExistence type="inferred from homology"/>
<evidence type="ECO:0000256" key="5">
    <source>
        <dbReference type="ARBA" id="ARBA00022777"/>
    </source>
</evidence>
<evidence type="ECO:0000256" key="1">
    <source>
        <dbReference type="ARBA" id="ARBA00008142"/>
    </source>
</evidence>
<dbReference type="GO" id="GO:0005737">
    <property type="term" value="C:cytoplasm"/>
    <property type="evidence" value="ECO:0007669"/>
    <property type="project" value="UniProtKB-SubCell"/>
</dbReference>
<name>A0A379MT71_9BACT</name>
<comment type="subunit">
    <text evidence="7">Homotetramer.</text>
</comment>
<sequence length="157" mass="17567">MGQRTFTIIKPDSVGGNHIGEILTMIEKAGFRIIALKMTYLSRSDAEKFYYVHKGRPFFRNLYLFMTSGPIVAAVLEKEGAQDAVAEFRELIGKTNPELAAEGTIRKKFAASKTRNAIHASDSDENAAWEAAFFFPDKEIIDTKYALPLPEDEIDSD</sequence>
<reference evidence="11 12" key="1">
    <citation type="submission" date="2018-06" db="EMBL/GenBank/DDBJ databases">
        <authorList>
            <consortium name="Pathogen Informatics"/>
            <person name="Doyle S."/>
        </authorList>
    </citation>
    <scope>NUCLEOTIDE SEQUENCE [LARGE SCALE GENOMIC DNA]</scope>
    <source>
        <strain evidence="11 12">NCTC11190</strain>
    </source>
</reference>
<dbReference type="OrthoDB" id="9801161at2"/>
<feature type="active site" description="Pros-phosphohistidine intermediate" evidence="7 8">
    <location>
        <position position="119"/>
    </location>
</feature>
<dbReference type="Proteomes" id="UP000255233">
    <property type="component" value="Unassembled WGS sequence"/>
</dbReference>
<dbReference type="GO" id="GO:0046872">
    <property type="term" value="F:metal ion binding"/>
    <property type="evidence" value="ECO:0007669"/>
    <property type="project" value="UniProtKB-KW"/>
</dbReference>
<dbReference type="RefSeq" id="WP_051214215.1">
    <property type="nucleotide sequence ID" value="NZ_CALVFX010000018.1"/>
</dbReference>
<evidence type="ECO:0000256" key="3">
    <source>
        <dbReference type="ARBA" id="ARBA00022679"/>
    </source>
</evidence>
<dbReference type="GO" id="GO:0006228">
    <property type="term" value="P:UTP biosynthetic process"/>
    <property type="evidence" value="ECO:0007669"/>
    <property type="project" value="UniProtKB-UniRule"/>
</dbReference>
<accession>A0A379MT71</accession>
<comment type="catalytic activity">
    <reaction evidence="7">
        <text>a ribonucleoside 5'-diphosphate + ATP = a ribonucleoside 5'-triphosphate + ADP</text>
        <dbReference type="Rhea" id="RHEA:18113"/>
        <dbReference type="ChEBI" id="CHEBI:30616"/>
        <dbReference type="ChEBI" id="CHEBI:57930"/>
        <dbReference type="ChEBI" id="CHEBI:61557"/>
        <dbReference type="ChEBI" id="CHEBI:456216"/>
        <dbReference type="EC" id="2.7.4.6"/>
    </reaction>
</comment>
<evidence type="ECO:0000313" key="12">
    <source>
        <dbReference type="Proteomes" id="UP000255233"/>
    </source>
</evidence>
<keyword evidence="3 7" id="KW-0808">Transferase</keyword>
<comment type="subcellular location">
    <subcellularLocation>
        <location evidence="7">Cytoplasm</location>
    </subcellularLocation>
</comment>
<dbReference type="Gene3D" id="3.30.70.141">
    <property type="entry name" value="Nucleoside diphosphate kinase-like domain"/>
    <property type="match status" value="1"/>
</dbReference>
<evidence type="ECO:0000256" key="9">
    <source>
        <dbReference type="RuleBase" id="RU004011"/>
    </source>
</evidence>
<keyword evidence="7" id="KW-0460">Magnesium</keyword>
<feature type="binding site" evidence="7 8">
    <location>
        <position position="106"/>
    </location>
    <ligand>
        <name>ATP</name>
        <dbReference type="ChEBI" id="CHEBI:30616"/>
    </ligand>
</feature>
<dbReference type="GO" id="GO:0006183">
    <property type="term" value="P:GTP biosynthetic process"/>
    <property type="evidence" value="ECO:0007669"/>
    <property type="project" value="UniProtKB-UniRule"/>
</dbReference>
<feature type="binding site" evidence="7 8">
    <location>
        <position position="58"/>
    </location>
    <ligand>
        <name>ATP</name>
        <dbReference type="ChEBI" id="CHEBI:30616"/>
    </ligand>
</feature>
<keyword evidence="4 7" id="KW-0547">Nucleotide-binding</keyword>
<dbReference type="STRING" id="880526.GCA_000427365_00269"/>
<feature type="domain" description="Nucleoside diphosphate kinase-like" evidence="10">
    <location>
        <begin position="2"/>
        <end position="142"/>
    </location>
</feature>
<dbReference type="InterPro" id="IPR034907">
    <property type="entry name" value="NDK-like_dom"/>
</dbReference>
<feature type="binding site" evidence="7 8">
    <location>
        <position position="10"/>
    </location>
    <ligand>
        <name>ATP</name>
        <dbReference type="ChEBI" id="CHEBI:30616"/>
    </ligand>
</feature>
<dbReference type="PROSITE" id="PS51374">
    <property type="entry name" value="NDPK_LIKE"/>
    <property type="match status" value="1"/>
</dbReference>
<evidence type="ECO:0000256" key="8">
    <source>
        <dbReference type="PROSITE-ProRule" id="PRU00706"/>
    </source>
</evidence>
<evidence type="ECO:0000313" key="11">
    <source>
        <dbReference type="EMBL" id="SUE33959.1"/>
    </source>
</evidence>
<feature type="binding site" evidence="7 8">
    <location>
        <position position="89"/>
    </location>
    <ligand>
        <name>ATP</name>
        <dbReference type="ChEBI" id="CHEBI:30616"/>
    </ligand>
</feature>
<keyword evidence="7" id="KW-0546">Nucleotide metabolism</keyword>
<dbReference type="Pfam" id="PF00334">
    <property type="entry name" value="NDK"/>
    <property type="match status" value="1"/>
</dbReference>
<dbReference type="GO" id="GO:0005524">
    <property type="term" value="F:ATP binding"/>
    <property type="evidence" value="ECO:0007669"/>
    <property type="project" value="UniProtKB-UniRule"/>
</dbReference>
<keyword evidence="2 7" id="KW-0597">Phosphoprotein</keyword>
<evidence type="ECO:0000259" key="10">
    <source>
        <dbReference type="SMART" id="SM00562"/>
    </source>
</evidence>
<comment type="function">
    <text evidence="7">Major role in the synthesis of nucleoside triphosphates other than ATP. The ATP gamma phosphate is transferred to the NDP beta phosphate via a ping-pong mechanism, using a phosphorylated active-site intermediate.</text>
</comment>
<protein>
    <recommendedName>
        <fullName evidence="7">Nucleoside diphosphate kinase</fullName>
        <shortName evidence="7">NDK</shortName>
        <shortName evidence="7">NDP kinase</shortName>
        <ecNumber evidence="7">2.7.4.6</ecNumber>
    </recommendedName>
    <alternativeName>
        <fullName evidence="7">Nucleoside-2-P kinase</fullName>
    </alternativeName>
</protein>
<evidence type="ECO:0000256" key="2">
    <source>
        <dbReference type="ARBA" id="ARBA00022553"/>
    </source>
</evidence>
<dbReference type="AlphaFoldDB" id="A0A379MT71"/>
<dbReference type="SMART" id="SM00562">
    <property type="entry name" value="NDK"/>
    <property type="match status" value="1"/>
</dbReference>
<dbReference type="EMBL" id="UGVL01000001">
    <property type="protein sequence ID" value="SUE33959.1"/>
    <property type="molecule type" value="Genomic_DNA"/>
</dbReference>
<dbReference type="HAMAP" id="MF_00451">
    <property type="entry name" value="NDP_kinase"/>
    <property type="match status" value="1"/>
</dbReference>
<keyword evidence="12" id="KW-1185">Reference proteome</keyword>
<dbReference type="NCBIfam" id="NF001908">
    <property type="entry name" value="PRK00668.1"/>
    <property type="match status" value="1"/>
</dbReference>
<dbReference type="PRINTS" id="PR01243">
    <property type="entry name" value="NUCDPKINASE"/>
</dbReference>
<feature type="binding site" evidence="7 8">
    <location>
        <position position="95"/>
    </location>
    <ligand>
        <name>ATP</name>
        <dbReference type="ChEBI" id="CHEBI:30616"/>
    </ligand>
</feature>
<dbReference type="PANTHER" id="PTHR46161:SF3">
    <property type="entry name" value="NUCLEOSIDE DIPHOSPHATE KINASE DDB_G0292928-RELATED"/>
    <property type="match status" value="1"/>
</dbReference>
<comment type="similarity">
    <text evidence="1 7 8 9">Belongs to the NDK family.</text>
</comment>
<gene>
    <name evidence="7 11" type="primary">ndk</name>
    <name evidence="11" type="ORF">NCTC11190_01176</name>
</gene>
<keyword evidence="7" id="KW-0963">Cytoplasm</keyword>
<dbReference type="SUPFAM" id="SSF54919">
    <property type="entry name" value="Nucleoside diphosphate kinase, NDK"/>
    <property type="match status" value="1"/>
</dbReference>
<dbReference type="InterPro" id="IPR001564">
    <property type="entry name" value="Nucleoside_diP_kinase"/>
</dbReference>
<dbReference type="GO" id="GO:0006241">
    <property type="term" value="P:CTP biosynthetic process"/>
    <property type="evidence" value="ECO:0007669"/>
    <property type="project" value="UniProtKB-UniRule"/>
</dbReference>
<keyword evidence="5 7" id="KW-0418">Kinase</keyword>
<dbReference type="PANTHER" id="PTHR46161">
    <property type="entry name" value="NUCLEOSIDE DIPHOSPHATE KINASE"/>
    <property type="match status" value="1"/>
</dbReference>
<dbReference type="CDD" id="cd04413">
    <property type="entry name" value="NDPk_I"/>
    <property type="match status" value="1"/>
</dbReference>
<organism evidence="11 12">
    <name type="scientific">Rikenella microfusus</name>
    <dbReference type="NCBI Taxonomy" id="28139"/>
    <lineage>
        <taxon>Bacteria</taxon>
        <taxon>Pseudomonadati</taxon>
        <taxon>Bacteroidota</taxon>
        <taxon>Bacteroidia</taxon>
        <taxon>Bacteroidales</taxon>
        <taxon>Rikenellaceae</taxon>
        <taxon>Rikenella</taxon>
    </lineage>
</organism>
<keyword evidence="7" id="KW-0479">Metal-binding</keyword>